<sequence>MRYNIAIDGPAGAGKSTIAKLLAKELNLMYINTGAMYRAVAYLALKNNIDETMNKDLEELIDKSDMYFQGDNLILNGIDVQDQITTPYISNNVSKYAANKLVRQKLVLLQQKIALKHDVVMDGRDICTVVLKDAAFKFFLTASPEERATRRYNELRNKNMDVEFNSILNDIIKRDEYDSTRKVDPLKRADDAILVDSTGKTIKEVVDSMIGYINPIIMEDK</sequence>
<dbReference type="NCBIfam" id="TIGR00017">
    <property type="entry name" value="cmk"/>
    <property type="match status" value="1"/>
</dbReference>
<evidence type="ECO:0000313" key="10">
    <source>
        <dbReference type="EMBL" id="VTQ89295.1"/>
    </source>
</evidence>
<dbReference type="GO" id="GO:0005829">
    <property type="term" value="C:cytosol"/>
    <property type="evidence" value="ECO:0007669"/>
    <property type="project" value="TreeGrafter"/>
</dbReference>
<evidence type="ECO:0000259" key="9">
    <source>
        <dbReference type="Pfam" id="PF02224"/>
    </source>
</evidence>
<name>A0A4U9RC31_HATHI</name>
<evidence type="ECO:0000313" key="11">
    <source>
        <dbReference type="Proteomes" id="UP000308489"/>
    </source>
</evidence>
<dbReference type="InterPro" id="IPR003136">
    <property type="entry name" value="Cytidylate_kin"/>
</dbReference>
<keyword evidence="3 8" id="KW-0547">Nucleotide-binding</keyword>
<dbReference type="OrthoDB" id="9807434at2"/>
<dbReference type="GO" id="GO:0006220">
    <property type="term" value="P:pyrimidine nucleotide metabolic process"/>
    <property type="evidence" value="ECO:0007669"/>
    <property type="project" value="UniProtKB-UniRule"/>
</dbReference>
<dbReference type="PANTHER" id="PTHR21299:SF2">
    <property type="entry name" value="CYTIDYLATE KINASE"/>
    <property type="match status" value="1"/>
</dbReference>
<dbReference type="CDD" id="cd02020">
    <property type="entry name" value="CMPK"/>
    <property type="match status" value="1"/>
</dbReference>
<protein>
    <recommendedName>
        <fullName evidence="8">Cytidylate kinase</fullName>
        <shortName evidence="8">CK</shortName>
        <ecNumber evidence="8">2.7.4.25</ecNumber>
    </recommendedName>
    <alternativeName>
        <fullName evidence="8">Cytidine monophosphate kinase</fullName>
        <shortName evidence="8">CMP kinase</shortName>
    </alternativeName>
</protein>
<evidence type="ECO:0000256" key="3">
    <source>
        <dbReference type="ARBA" id="ARBA00022741"/>
    </source>
</evidence>
<comment type="similarity">
    <text evidence="1 8">Belongs to the cytidylate kinase family. Type 1 subfamily.</text>
</comment>
<dbReference type="AlphaFoldDB" id="A0A4U9RC31"/>
<dbReference type="SUPFAM" id="SSF52540">
    <property type="entry name" value="P-loop containing nucleoside triphosphate hydrolases"/>
    <property type="match status" value="1"/>
</dbReference>
<dbReference type="GO" id="GO:0005524">
    <property type="term" value="F:ATP binding"/>
    <property type="evidence" value="ECO:0007669"/>
    <property type="project" value="UniProtKB-UniRule"/>
</dbReference>
<keyword evidence="11" id="KW-1185">Reference proteome</keyword>
<keyword evidence="5 8" id="KW-0067">ATP-binding</keyword>
<dbReference type="EC" id="2.7.4.25" evidence="8"/>
<gene>
    <name evidence="8 10" type="primary">cmk</name>
    <name evidence="10" type="ORF">NCTC503_01372</name>
</gene>
<dbReference type="Gene3D" id="3.40.50.300">
    <property type="entry name" value="P-loop containing nucleotide triphosphate hydrolases"/>
    <property type="match status" value="1"/>
</dbReference>
<evidence type="ECO:0000256" key="2">
    <source>
        <dbReference type="ARBA" id="ARBA00022679"/>
    </source>
</evidence>
<dbReference type="Proteomes" id="UP000308489">
    <property type="component" value="Chromosome 1"/>
</dbReference>
<reference evidence="10 11" key="1">
    <citation type="submission" date="2019-05" db="EMBL/GenBank/DDBJ databases">
        <authorList>
            <consortium name="Pathogen Informatics"/>
        </authorList>
    </citation>
    <scope>NUCLEOTIDE SEQUENCE [LARGE SCALE GENOMIC DNA]</scope>
    <source>
        <strain evidence="10 11">NCTC503</strain>
    </source>
</reference>
<proteinExistence type="inferred from homology"/>
<evidence type="ECO:0000256" key="8">
    <source>
        <dbReference type="HAMAP-Rule" id="MF_00238"/>
    </source>
</evidence>
<evidence type="ECO:0000256" key="7">
    <source>
        <dbReference type="ARBA" id="ARBA00048478"/>
    </source>
</evidence>
<dbReference type="HAMAP" id="MF_00238">
    <property type="entry name" value="Cytidyl_kinase_type1"/>
    <property type="match status" value="1"/>
</dbReference>
<comment type="catalytic activity">
    <reaction evidence="6 8">
        <text>dCMP + ATP = dCDP + ADP</text>
        <dbReference type="Rhea" id="RHEA:25094"/>
        <dbReference type="ChEBI" id="CHEBI:30616"/>
        <dbReference type="ChEBI" id="CHEBI:57566"/>
        <dbReference type="ChEBI" id="CHEBI:58593"/>
        <dbReference type="ChEBI" id="CHEBI:456216"/>
        <dbReference type="EC" id="2.7.4.25"/>
    </reaction>
</comment>
<comment type="catalytic activity">
    <reaction evidence="7 8">
        <text>CMP + ATP = CDP + ADP</text>
        <dbReference type="Rhea" id="RHEA:11600"/>
        <dbReference type="ChEBI" id="CHEBI:30616"/>
        <dbReference type="ChEBI" id="CHEBI:58069"/>
        <dbReference type="ChEBI" id="CHEBI:60377"/>
        <dbReference type="ChEBI" id="CHEBI:456216"/>
        <dbReference type="EC" id="2.7.4.25"/>
    </reaction>
</comment>
<keyword evidence="8" id="KW-0963">Cytoplasm</keyword>
<accession>A0A4U9RC31</accession>
<dbReference type="Pfam" id="PF02224">
    <property type="entry name" value="Cytidylate_kin"/>
    <property type="match status" value="1"/>
</dbReference>
<dbReference type="EMBL" id="LR590481">
    <property type="protein sequence ID" value="VTQ89295.1"/>
    <property type="molecule type" value="Genomic_DNA"/>
</dbReference>
<feature type="binding site" evidence="8">
    <location>
        <begin position="9"/>
        <end position="17"/>
    </location>
    <ligand>
        <name>ATP</name>
        <dbReference type="ChEBI" id="CHEBI:30616"/>
    </ligand>
</feature>
<evidence type="ECO:0000256" key="4">
    <source>
        <dbReference type="ARBA" id="ARBA00022777"/>
    </source>
</evidence>
<feature type="domain" description="Cytidylate kinase" evidence="9">
    <location>
        <begin position="5"/>
        <end position="214"/>
    </location>
</feature>
<dbReference type="RefSeq" id="WP_138210036.1">
    <property type="nucleotide sequence ID" value="NZ_CBCRUQ010000012.1"/>
</dbReference>
<keyword evidence="2 8" id="KW-0808">Transferase</keyword>
<evidence type="ECO:0000256" key="1">
    <source>
        <dbReference type="ARBA" id="ARBA00009427"/>
    </source>
</evidence>
<evidence type="ECO:0000256" key="5">
    <source>
        <dbReference type="ARBA" id="ARBA00022840"/>
    </source>
</evidence>
<organism evidence="10 11">
    <name type="scientific">Hathewaya histolytica</name>
    <name type="common">Clostridium histolyticum</name>
    <dbReference type="NCBI Taxonomy" id="1498"/>
    <lineage>
        <taxon>Bacteria</taxon>
        <taxon>Bacillati</taxon>
        <taxon>Bacillota</taxon>
        <taxon>Clostridia</taxon>
        <taxon>Eubacteriales</taxon>
        <taxon>Clostridiaceae</taxon>
        <taxon>Hathewaya</taxon>
    </lineage>
</organism>
<keyword evidence="4 8" id="KW-0418">Kinase</keyword>
<dbReference type="GO" id="GO:0015949">
    <property type="term" value="P:nucleobase-containing small molecule interconversion"/>
    <property type="evidence" value="ECO:0007669"/>
    <property type="project" value="TreeGrafter"/>
</dbReference>
<dbReference type="GO" id="GO:0036431">
    <property type="term" value="F:dCMP kinase activity"/>
    <property type="evidence" value="ECO:0007669"/>
    <property type="project" value="InterPro"/>
</dbReference>
<dbReference type="KEGG" id="hhw:NCTC503_01372"/>
<evidence type="ECO:0000256" key="6">
    <source>
        <dbReference type="ARBA" id="ARBA00047615"/>
    </source>
</evidence>
<dbReference type="PANTHER" id="PTHR21299">
    <property type="entry name" value="CYTIDYLATE KINASE/PANTOATE-BETA-ALANINE LIGASE"/>
    <property type="match status" value="1"/>
</dbReference>
<comment type="subcellular location">
    <subcellularLocation>
        <location evidence="8">Cytoplasm</location>
    </subcellularLocation>
</comment>
<dbReference type="GO" id="GO:0036430">
    <property type="term" value="F:CMP kinase activity"/>
    <property type="evidence" value="ECO:0007669"/>
    <property type="project" value="RHEA"/>
</dbReference>
<dbReference type="InterPro" id="IPR027417">
    <property type="entry name" value="P-loop_NTPase"/>
</dbReference>
<dbReference type="InterPro" id="IPR011994">
    <property type="entry name" value="Cytidylate_kinase_dom"/>
</dbReference>